<evidence type="ECO:0000256" key="2">
    <source>
        <dbReference type="ARBA" id="ARBA00004245"/>
    </source>
</evidence>
<dbReference type="RefSeq" id="XP_011305437.1">
    <property type="nucleotide sequence ID" value="XM_011307135.1"/>
</dbReference>
<dbReference type="GO" id="GO:0005929">
    <property type="term" value="C:cilium"/>
    <property type="evidence" value="ECO:0007669"/>
    <property type="project" value="UniProtKB-SubCell"/>
</dbReference>
<dbReference type="OrthoDB" id="446290at2759"/>
<dbReference type="InterPro" id="IPR029214">
    <property type="entry name" value="CFAP144"/>
</dbReference>
<accession>A0A9R1U2T1</accession>
<accession>A0A0C9RKU3</accession>
<sequence length="133" mass="16061">MDPIKQLFYTEQYEKQNRNIKLVEEFIALPKKKSVTSKFYSKYERVRPEEVPVEYIKLIEKFTESVPRNIYDYQPPMMNMDYGWFNKPLIPNSTDSRLHFPLKQCEVVKTEIRIRETDKGLPREKFVGVPFYL</sequence>
<dbReference type="Proteomes" id="UP000694866">
    <property type="component" value="Unplaced"/>
</dbReference>
<comment type="similarity">
    <text evidence="6">Belongs to the CFAP144 family.</text>
</comment>
<dbReference type="Pfam" id="PF14886">
    <property type="entry name" value="FAM183"/>
    <property type="match status" value="1"/>
</dbReference>
<evidence type="ECO:0000313" key="10">
    <source>
        <dbReference type="RefSeq" id="XP_011305436.1"/>
    </source>
</evidence>
<evidence type="ECO:0000256" key="1">
    <source>
        <dbReference type="ARBA" id="ARBA00004138"/>
    </source>
</evidence>
<evidence type="ECO:0000313" key="12">
    <source>
        <dbReference type="RefSeq" id="XP_011305438.1"/>
    </source>
</evidence>
<dbReference type="EMBL" id="GBYB01003771">
    <property type="protein sequence ID" value="JAG73538.1"/>
    <property type="molecule type" value="Transcribed_RNA"/>
</dbReference>
<dbReference type="GeneID" id="105267939"/>
<evidence type="ECO:0000256" key="3">
    <source>
        <dbReference type="ARBA" id="ARBA00022490"/>
    </source>
</evidence>
<evidence type="ECO:0000256" key="6">
    <source>
        <dbReference type="ARBA" id="ARBA00034777"/>
    </source>
</evidence>
<name>A0A0C9RKU3_9HYME</name>
<evidence type="ECO:0000313" key="7">
    <source>
        <dbReference type="EMBL" id="JAG73538.1"/>
    </source>
</evidence>
<proteinExistence type="inferred from homology"/>
<evidence type="ECO:0000256" key="5">
    <source>
        <dbReference type="ARBA" id="ARBA00023273"/>
    </source>
</evidence>
<gene>
    <name evidence="8" type="primary">cysS_2</name>
    <name evidence="7" type="synonym">cysS_5</name>
    <name evidence="10 11 12" type="synonym">LOC105267939</name>
    <name evidence="7" type="ORF">g.52760</name>
    <name evidence="8" type="ORF">g.52761</name>
</gene>
<keyword evidence="5" id="KW-0966">Cell projection</keyword>
<protein>
    <submittedName>
        <fullName evidence="8">CysS_2 protein</fullName>
    </submittedName>
    <submittedName>
        <fullName evidence="7">CysS_5 protein</fullName>
    </submittedName>
</protein>
<keyword evidence="4" id="KW-0206">Cytoskeleton</keyword>
<reference evidence="10 11" key="2">
    <citation type="submission" date="2025-04" db="UniProtKB">
        <authorList>
            <consortium name="RefSeq"/>
        </authorList>
    </citation>
    <scope>IDENTIFICATION</scope>
    <source>
        <strain evidence="10 11">USDA-PBARC FA_bdor</strain>
        <tissue evidence="10 11">Whole organism</tissue>
    </source>
</reference>
<evidence type="ECO:0000313" key="9">
    <source>
        <dbReference type="Proteomes" id="UP000694866"/>
    </source>
</evidence>
<dbReference type="KEGG" id="fas:105267939"/>
<evidence type="ECO:0000256" key="4">
    <source>
        <dbReference type="ARBA" id="ARBA00023212"/>
    </source>
</evidence>
<dbReference type="EMBL" id="GBYB01007536">
    <property type="protein sequence ID" value="JAG77303.1"/>
    <property type="molecule type" value="Transcribed_RNA"/>
</dbReference>
<keyword evidence="3" id="KW-0963">Cytoplasm</keyword>
<reference evidence="8" key="1">
    <citation type="submission" date="2015-01" db="EMBL/GenBank/DDBJ databases">
        <title>Transcriptome Assembly of Fopius arisanus.</title>
        <authorList>
            <person name="Geib S."/>
        </authorList>
    </citation>
    <scope>NUCLEOTIDE SEQUENCE</scope>
</reference>
<accession>A0A9R1TA28</accession>
<dbReference type="GO" id="GO:0005856">
    <property type="term" value="C:cytoskeleton"/>
    <property type="evidence" value="ECO:0007669"/>
    <property type="project" value="UniProtKB-SubCell"/>
</dbReference>
<evidence type="ECO:0000313" key="11">
    <source>
        <dbReference type="RefSeq" id="XP_011305437.1"/>
    </source>
</evidence>
<organism evidence="8">
    <name type="scientific">Fopius arisanus</name>
    <dbReference type="NCBI Taxonomy" id="64838"/>
    <lineage>
        <taxon>Eukaryota</taxon>
        <taxon>Metazoa</taxon>
        <taxon>Ecdysozoa</taxon>
        <taxon>Arthropoda</taxon>
        <taxon>Hexapoda</taxon>
        <taxon>Insecta</taxon>
        <taxon>Pterygota</taxon>
        <taxon>Neoptera</taxon>
        <taxon>Endopterygota</taxon>
        <taxon>Hymenoptera</taxon>
        <taxon>Apocrita</taxon>
        <taxon>Ichneumonoidea</taxon>
        <taxon>Braconidae</taxon>
        <taxon>Opiinae</taxon>
        <taxon>Fopius</taxon>
    </lineage>
</organism>
<evidence type="ECO:0000313" key="8">
    <source>
        <dbReference type="EMBL" id="JAG77303.1"/>
    </source>
</evidence>
<dbReference type="AlphaFoldDB" id="A0A0C9RKU3"/>
<dbReference type="RefSeq" id="XP_011305436.1">
    <property type="nucleotide sequence ID" value="XM_011307134.1"/>
</dbReference>
<accession>A0A9R1TA73</accession>
<comment type="subcellular location">
    <subcellularLocation>
        <location evidence="1">Cell projection</location>
        <location evidence="1">Cilium</location>
    </subcellularLocation>
    <subcellularLocation>
        <location evidence="2">Cytoplasm</location>
        <location evidence="2">Cytoskeleton</location>
    </subcellularLocation>
</comment>
<keyword evidence="9" id="KW-1185">Reference proteome</keyword>
<dbReference type="RefSeq" id="XP_011305438.1">
    <property type="nucleotide sequence ID" value="XM_011307136.1"/>
</dbReference>